<reference evidence="3" key="1">
    <citation type="submission" date="2013-09" db="EMBL/GenBank/DDBJ databases">
        <title>Corchorus olitorius genome sequencing.</title>
        <authorList>
            <person name="Alam M."/>
            <person name="Haque M.S."/>
            <person name="Islam M.S."/>
            <person name="Emdad E.M."/>
            <person name="Islam M.M."/>
            <person name="Ahmed B."/>
            <person name="Halim A."/>
            <person name="Hossen Q.M.M."/>
            <person name="Hossain M.Z."/>
            <person name="Ahmed R."/>
            <person name="Khan M.M."/>
            <person name="Islam R."/>
            <person name="Rashid M.M."/>
            <person name="Khan S.A."/>
            <person name="Rahman M.S."/>
            <person name="Alam M."/>
            <person name="Yahiya A.S."/>
            <person name="Khan M.S."/>
            <person name="Azam M.S."/>
            <person name="Haque T."/>
            <person name="Lashkar M.Z.H."/>
            <person name="Akhand A.I."/>
            <person name="Morshed G."/>
            <person name="Roy S."/>
            <person name="Uddin K.S."/>
            <person name="Rabeya T."/>
            <person name="Hossain A.S."/>
            <person name="Chowdhury A."/>
            <person name="Snigdha A.R."/>
            <person name="Mortoza M.S."/>
            <person name="Matin S.A."/>
            <person name="Hoque S.M.E."/>
            <person name="Islam M.K."/>
            <person name="Roy D.K."/>
            <person name="Haider R."/>
            <person name="Moosa M.M."/>
            <person name="Elias S.M."/>
            <person name="Hasan A.M."/>
            <person name="Jahan S."/>
            <person name="Shafiuddin M."/>
            <person name="Mahmood N."/>
            <person name="Shommy N.S."/>
        </authorList>
    </citation>
    <scope>NUCLEOTIDE SEQUENCE [LARGE SCALE GENOMIC DNA]</scope>
    <source>
        <strain evidence="3">cv. O-4</strain>
    </source>
</reference>
<evidence type="ECO:0000313" key="2">
    <source>
        <dbReference type="EMBL" id="OMP08505.1"/>
    </source>
</evidence>
<accession>A0A1R3KN33</accession>
<feature type="region of interest" description="Disordered" evidence="1">
    <location>
        <begin position="1"/>
        <end position="20"/>
    </location>
</feature>
<proteinExistence type="predicted"/>
<dbReference type="Proteomes" id="UP000187203">
    <property type="component" value="Unassembled WGS sequence"/>
</dbReference>
<feature type="compositionally biased region" description="Basic and acidic residues" evidence="1">
    <location>
        <begin position="11"/>
        <end position="20"/>
    </location>
</feature>
<keyword evidence="3" id="KW-1185">Reference proteome</keyword>
<comment type="caution">
    <text evidence="2">The sequence shown here is derived from an EMBL/GenBank/DDBJ whole genome shotgun (WGS) entry which is preliminary data.</text>
</comment>
<evidence type="ECO:0000313" key="3">
    <source>
        <dbReference type="Proteomes" id="UP000187203"/>
    </source>
</evidence>
<organism evidence="2 3">
    <name type="scientific">Corchorus olitorius</name>
    <dbReference type="NCBI Taxonomy" id="93759"/>
    <lineage>
        <taxon>Eukaryota</taxon>
        <taxon>Viridiplantae</taxon>
        <taxon>Streptophyta</taxon>
        <taxon>Embryophyta</taxon>
        <taxon>Tracheophyta</taxon>
        <taxon>Spermatophyta</taxon>
        <taxon>Magnoliopsida</taxon>
        <taxon>eudicotyledons</taxon>
        <taxon>Gunneridae</taxon>
        <taxon>Pentapetalae</taxon>
        <taxon>rosids</taxon>
        <taxon>malvids</taxon>
        <taxon>Malvales</taxon>
        <taxon>Malvaceae</taxon>
        <taxon>Grewioideae</taxon>
        <taxon>Apeibeae</taxon>
        <taxon>Corchorus</taxon>
    </lineage>
</organism>
<name>A0A1R3KN33_9ROSI</name>
<sequence length="302" mass="34471">MEDQQNNQPDLPEREELPEQTRKLINTLEKLLRVTYPVAPDQQGMEMANKPVVRQLAKLLIAHQFHTTIHGENDRQTIIRWLRLLPEELPGQQDLLRLLTQQRVLQPVLAYGIGSFSLPQLTHDTIEPEEENIILTNSMSTIIVMNDIKVLYMIEAKNIVQGQLAIRINTELPCSNPSYILTFQLGRPGIPLRMETVALPYDEPTDFTAILYNAKGAASISFKNHLQSVVQQYQPMIIIITDTRLRSTEAYQLASILRYPQVVTFEPMGHSGGIWLLSNLMTASLQQVIQTHDQMIVNFLRV</sequence>
<protein>
    <submittedName>
        <fullName evidence="2">Uncharacterized protein</fullName>
    </submittedName>
</protein>
<evidence type="ECO:0000256" key="1">
    <source>
        <dbReference type="SAM" id="MobiDB-lite"/>
    </source>
</evidence>
<dbReference type="AlphaFoldDB" id="A0A1R3KN33"/>
<dbReference type="EMBL" id="AWUE01012683">
    <property type="protein sequence ID" value="OMP08505.1"/>
    <property type="molecule type" value="Genomic_DNA"/>
</dbReference>
<gene>
    <name evidence="2" type="ORF">COLO4_06406</name>
</gene>